<dbReference type="AlphaFoldDB" id="A0A3R8RZ51"/>
<evidence type="ECO:0000259" key="1">
    <source>
        <dbReference type="Pfam" id="PF00561"/>
    </source>
</evidence>
<evidence type="ECO:0000313" key="3">
    <source>
        <dbReference type="Proteomes" id="UP000276379"/>
    </source>
</evidence>
<gene>
    <name evidence="2" type="ORF">CQW44_22525</name>
</gene>
<dbReference type="InterPro" id="IPR050266">
    <property type="entry name" value="AB_hydrolase_sf"/>
</dbReference>
<accession>A0A3R8RZ51</accession>
<dbReference type="PANTHER" id="PTHR43798:SF33">
    <property type="entry name" value="HYDROLASE, PUTATIVE (AFU_ORTHOLOGUE AFUA_2G14860)-RELATED"/>
    <property type="match status" value="1"/>
</dbReference>
<protein>
    <recommendedName>
        <fullName evidence="1">AB hydrolase-1 domain-containing protein</fullName>
    </recommendedName>
</protein>
<dbReference type="InterPro" id="IPR029058">
    <property type="entry name" value="AB_hydrolase_fold"/>
</dbReference>
<keyword evidence="3" id="KW-1185">Reference proteome</keyword>
<dbReference type="InterPro" id="IPR000073">
    <property type="entry name" value="AB_hydrolase_1"/>
</dbReference>
<dbReference type="Proteomes" id="UP000276379">
    <property type="component" value="Unassembled WGS sequence"/>
</dbReference>
<dbReference type="PANTHER" id="PTHR43798">
    <property type="entry name" value="MONOACYLGLYCEROL LIPASE"/>
    <property type="match status" value="1"/>
</dbReference>
<name>A0A3R8RZ51_9ACTN</name>
<dbReference type="GO" id="GO:0003824">
    <property type="term" value="F:catalytic activity"/>
    <property type="evidence" value="ECO:0007669"/>
    <property type="project" value="UniProtKB-ARBA"/>
</dbReference>
<dbReference type="Pfam" id="PF00561">
    <property type="entry name" value="Abhydrolase_1"/>
    <property type="match status" value="1"/>
</dbReference>
<comment type="caution">
    <text evidence="2">The sequence shown here is derived from an EMBL/GenBank/DDBJ whole genome shotgun (WGS) entry which is preliminary data.</text>
</comment>
<dbReference type="Gene3D" id="3.40.50.1820">
    <property type="entry name" value="alpha/beta hydrolase"/>
    <property type="match status" value="2"/>
</dbReference>
<evidence type="ECO:0000313" key="2">
    <source>
        <dbReference type="EMBL" id="RRQ84000.1"/>
    </source>
</evidence>
<dbReference type="EMBL" id="PDES01000010">
    <property type="protein sequence ID" value="RRQ84000.1"/>
    <property type="molecule type" value="Genomic_DNA"/>
</dbReference>
<proteinExistence type="predicted"/>
<reference evidence="2 3" key="1">
    <citation type="submission" date="2017-10" db="EMBL/GenBank/DDBJ databases">
        <title>Draft genome of actinobacteria isolated from guarana (Paullinia cupana (Mart.) Ducke.</title>
        <authorList>
            <person name="Siqueira K.A."/>
            <person name="Liotti R.G."/>
            <person name="Mendes T.A."/>
            <person name="Soares M.A."/>
        </authorList>
    </citation>
    <scope>NUCLEOTIDE SEQUENCE [LARGE SCALE GENOMIC DNA]</scope>
    <source>
        <strain evidence="2 3">199</strain>
    </source>
</reference>
<sequence length="274" mass="28980">MESESDGAGQPPRLSTRGLISMSVAGPEDRVLPTPALAGHGSGVQLLDYDAVPGRSGAGGAPGSMLLLHGFGGDKSQLRPIGDALCPPGSVAVHPSLRAHGDSHQPAWGYSVLDFSADLHRVADILPDEVHLVGYSYGGLVAAVSAVTWGASRVRSLVVIDQSFDAHPALHEADEWAEGSLLRWTYDFGHLPDLLERLGVPVLVLAGADSRNILPDERERLAARGGTLRLETIRGSHADCYRNTAEITAAMRDFYQNGFPGIPGREIAEEGEVA</sequence>
<feature type="domain" description="AB hydrolase-1" evidence="1">
    <location>
        <begin position="65"/>
        <end position="175"/>
    </location>
</feature>
<dbReference type="SUPFAM" id="SSF53474">
    <property type="entry name" value="alpha/beta-Hydrolases"/>
    <property type="match status" value="1"/>
</dbReference>
<organism evidence="2 3">
    <name type="scientific">Streptomyces griseofuscus</name>
    <dbReference type="NCBI Taxonomy" id="146922"/>
    <lineage>
        <taxon>Bacteria</taxon>
        <taxon>Bacillati</taxon>
        <taxon>Actinomycetota</taxon>
        <taxon>Actinomycetes</taxon>
        <taxon>Kitasatosporales</taxon>
        <taxon>Streptomycetaceae</taxon>
        <taxon>Streptomyces</taxon>
    </lineage>
</organism>
<dbReference type="GO" id="GO:0016020">
    <property type="term" value="C:membrane"/>
    <property type="evidence" value="ECO:0007669"/>
    <property type="project" value="TreeGrafter"/>
</dbReference>